<gene>
    <name evidence="1" type="ORF">BZL29_3363</name>
</gene>
<protein>
    <submittedName>
        <fullName evidence="1">Uncharacterized protein</fullName>
    </submittedName>
</protein>
<sequence>MRVRRPGRRRRRVLIECRCRHDACHCRSPAMIPVTSRRLAARPGIGAHRRRCRPHDRHI</sequence>
<proteinExistence type="predicted"/>
<dbReference type="AlphaFoldDB" id="A0A1V3XEY0"/>
<evidence type="ECO:0000313" key="2">
    <source>
        <dbReference type="Proteomes" id="UP000188532"/>
    </source>
</evidence>
<reference evidence="1 2" key="1">
    <citation type="submission" date="2017-02" db="EMBL/GenBank/DDBJ databases">
        <title>Complete genome sequences of Mycobacterium kansasii strains isolated from rhesus macaques.</title>
        <authorList>
            <person name="Panda A."/>
            <person name="Nagaraj S."/>
            <person name="Zhao X."/>
            <person name="Tettelin H."/>
            <person name="Detolla L.J."/>
        </authorList>
    </citation>
    <scope>NUCLEOTIDE SEQUENCE [LARGE SCALE GENOMIC DNA]</scope>
    <source>
        <strain evidence="1 2">11-3469</strain>
    </source>
</reference>
<organism evidence="1 2">
    <name type="scientific">Mycobacterium kansasii</name>
    <dbReference type="NCBI Taxonomy" id="1768"/>
    <lineage>
        <taxon>Bacteria</taxon>
        <taxon>Bacillati</taxon>
        <taxon>Actinomycetota</taxon>
        <taxon>Actinomycetes</taxon>
        <taxon>Mycobacteriales</taxon>
        <taxon>Mycobacteriaceae</taxon>
        <taxon>Mycobacterium</taxon>
    </lineage>
</organism>
<name>A0A1V3XEY0_MYCKA</name>
<dbReference type="Proteomes" id="UP000188532">
    <property type="component" value="Unassembled WGS sequence"/>
</dbReference>
<evidence type="ECO:0000313" key="1">
    <source>
        <dbReference type="EMBL" id="OOK77765.1"/>
    </source>
</evidence>
<accession>A0A1V3XEY0</accession>
<dbReference type="EMBL" id="MVBN01000003">
    <property type="protein sequence ID" value="OOK77765.1"/>
    <property type="molecule type" value="Genomic_DNA"/>
</dbReference>
<comment type="caution">
    <text evidence="1">The sequence shown here is derived from an EMBL/GenBank/DDBJ whole genome shotgun (WGS) entry which is preliminary data.</text>
</comment>